<dbReference type="Proteomes" id="UP001295794">
    <property type="component" value="Unassembled WGS sequence"/>
</dbReference>
<name>A0AAD2HPX8_9AGAR</name>
<reference evidence="14" key="1">
    <citation type="submission" date="2023-11" db="EMBL/GenBank/DDBJ databases">
        <authorList>
            <person name="De Vega J J."/>
            <person name="De Vega J J."/>
        </authorList>
    </citation>
    <scope>NUCLEOTIDE SEQUENCE</scope>
</reference>
<feature type="domain" description="Peptidase S53" evidence="13">
    <location>
        <begin position="209"/>
        <end position="572"/>
    </location>
</feature>
<evidence type="ECO:0000256" key="6">
    <source>
        <dbReference type="ARBA" id="ARBA00022723"/>
    </source>
</evidence>
<dbReference type="PROSITE" id="PS51695">
    <property type="entry name" value="SEDOLISIN"/>
    <property type="match status" value="1"/>
</dbReference>
<feature type="chain" id="PRO_5042240124" description="tripeptidyl-peptidase II" evidence="12">
    <location>
        <begin position="19"/>
        <end position="572"/>
    </location>
</feature>
<feature type="binding site" evidence="11">
    <location>
        <position position="529"/>
    </location>
    <ligand>
        <name>Ca(2+)</name>
        <dbReference type="ChEBI" id="CHEBI:29108"/>
    </ligand>
</feature>
<feature type="active site" description="Charge relay system" evidence="11">
    <location>
        <position position="293"/>
    </location>
</feature>
<feature type="binding site" evidence="11">
    <location>
        <position position="551"/>
    </location>
    <ligand>
        <name>Ca(2+)</name>
        <dbReference type="ChEBI" id="CHEBI:29108"/>
    </ligand>
</feature>
<evidence type="ECO:0000259" key="13">
    <source>
        <dbReference type="PROSITE" id="PS51695"/>
    </source>
</evidence>
<feature type="signal peptide" evidence="12">
    <location>
        <begin position="1"/>
        <end position="18"/>
    </location>
</feature>
<comment type="subcellular location">
    <subcellularLocation>
        <location evidence="3">Secreted</location>
        <location evidence="3">Extracellular space</location>
    </subcellularLocation>
</comment>
<dbReference type="SUPFAM" id="SSF52743">
    <property type="entry name" value="Subtilisin-like"/>
    <property type="match status" value="1"/>
</dbReference>
<keyword evidence="7 11" id="KW-0378">Hydrolase</keyword>
<keyword evidence="15" id="KW-1185">Reference proteome</keyword>
<evidence type="ECO:0000256" key="7">
    <source>
        <dbReference type="ARBA" id="ARBA00022801"/>
    </source>
</evidence>
<dbReference type="InterPro" id="IPR000209">
    <property type="entry name" value="Peptidase_S8/S53_dom"/>
</dbReference>
<feature type="active site" description="Charge relay system" evidence="11">
    <location>
        <position position="289"/>
    </location>
</feature>
<dbReference type="GO" id="GO:0006508">
    <property type="term" value="P:proteolysis"/>
    <property type="evidence" value="ECO:0007669"/>
    <property type="project" value="UniProtKB-KW"/>
</dbReference>
<feature type="binding site" evidence="11">
    <location>
        <position position="553"/>
    </location>
    <ligand>
        <name>Ca(2+)</name>
        <dbReference type="ChEBI" id="CHEBI:29108"/>
    </ligand>
</feature>
<evidence type="ECO:0000256" key="8">
    <source>
        <dbReference type="ARBA" id="ARBA00022825"/>
    </source>
</evidence>
<dbReference type="Pfam" id="PF00082">
    <property type="entry name" value="Peptidase_S8"/>
    <property type="match status" value="1"/>
</dbReference>
<protein>
    <recommendedName>
        <fullName evidence="4">tripeptidyl-peptidase II</fullName>
        <ecNumber evidence="4">3.4.14.10</ecNumber>
    </recommendedName>
</protein>
<evidence type="ECO:0000256" key="2">
    <source>
        <dbReference type="ARBA" id="ARBA00002451"/>
    </source>
</evidence>
<dbReference type="InterPro" id="IPR030400">
    <property type="entry name" value="Sedolisin_dom"/>
</dbReference>
<keyword evidence="6 11" id="KW-0479">Metal-binding</keyword>
<feature type="binding site" evidence="11">
    <location>
        <position position="528"/>
    </location>
    <ligand>
        <name>Ca(2+)</name>
        <dbReference type="ChEBI" id="CHEBI:29108"/>
    </ligand>
</feature>
<evidence type="ECO:0000256" key="1">
    <source>
        <dbReference type="ARBA" id="ARBA00001910"/>
    </source>
</evidence>
<evidence type="ECO:0000313" key="14">
    <source>
        <dbReference type="EMBL" id="CAK5279151.1"/>
    </source>
</evidence>
<comment type="catalytic activity">
    <reaction evidence="1">
        <text>Release of an N-terminal tripeptide from a polypeptide.</text>
        <dbReference type="EC" id="3.4.14.10"/>
    </reaction>
</comment>
<dbReference type="SUPFAM" id="SSF54897">
    <property type="entry name" value="Protease propeptides/inhibitors"/>
    <property type="match status" value="1"/>
</dbReference>
<dbReference type="CDD" id="cd11377">
    <property type="entry name" value="Pro-peptidase_S53"/>
    <property type="match status" value="1"/>
</dbReference>
<comment type="cofactor">
    <cofactor evidence="11">
        <name>Ca(2+)</name>
        <dbReference type="ChEBI" id="CHEBI:29108"/>
    </cofactor>
    <text evidence="11">Binds 1 Ca(2+) ion per subunit.</text>
</comment>
<evidence type="ECO:0000256" key="4">
    <source>
        <dbReference type="ARBA" id="ARBA00012462"/>
    </source>
</evidence>
<evidence type="ECO:0000256" key="9">
    <source>
        <dbReference type="ARBA" id="ARBA00022837"/>
    </source>
</evidence>
<dbReference type="SMART" id="SM00944">
    <property type="entry name" value="Pro-kuma_activ"/>
    <property type="match status" value="1"/>
</dbReference>
<evidence type="ECO:0000256" key="3">
    <source>
        <dbReference type="ARBA" id="ARBA00004239"/>
    </source>
</evidence>
<comment type="caution">
    <text evidence="14">The sequence shown here is derived from an EMBL/GenBank/DDBJ whole genome shotgun (WGS) entry which is preliminary data.</text>
</comment>
<keyword evidence="12" id="KW-0732">Signal</keyword>
<dbReference type="GO" id="GO:0004252">
    <property type="term" value="F:serine-type endopeptidase activity"/>
    <property type="evidence" value="ECO:0007669"/>
    <property type="project" value="UniProtKB-UniRule"/>
</dbReference>
<evidence type="ECO:0000256" key="12">
    <source>
        <dbReference type="SAM" id="SignalP"/>
    </source>
</evidence>
<evidence type="ECO:0000256" key="5">
    <source>
        <dbReference type="ARBA" id="ARBA00022670"/>
    </source>
</evidence>
<dbReference type="InterPro" id="IPR050819">
    <property type="entry name" value="Tripeptidyl-peptidase_I"/>
</dbReference>
<keyword evidence="5 11" id="KW-0645">Protease</keyword>
<evidence type="ECO:0000313" key="15">
    <source>
        <dbReference type="Proteomes" id="UP001295794"/>
    </source>
</evidence>
<keyword evidence="8 11" id="KW-0720">Serine protease</keyword>
<dbReference type="GO" id="GO:0005576">
    <property type="term" value="C:extracellular region"/>
    <property type="evidence" value="ECO:0007669"/>
    <property type="project" value="UniProtKB-SubCell"/>
</dbReference>
<evidence type="ECO:0000256" key="10">
    <source>
        <dbReference type="ARBA" id="ARBA00023145"/>
    </source>
</evidence>
<dbReference type="EMBL" id="CAVNYO010000434">
    <property type="protein sequence ID" value="CAK5279151.1"/>
    <property type="molecule type" value="Genomic_DNA"/>
</dbReference>
<proteinExistence type="predicted"/>
<dbReference type="PANTHER" id="PTHR14218:SF15">
    <property type="entry name" value="TRIPEPTIDYL-PEPTIDASE 1"/>
    <property type="match status" value="1"/>
</dbReference>
<comment type="function">
    <text evidence="2">Secreted tripeptidyl-peptidase which degrades proteins at acidic pHs and is involved in virulence.</text>
</comment>
<dbReference type="GO" id="GO:0008240">
    <property type="term" value="F:tripeptidyl-peptidase activity"/>
    <property type="evidence" value="ECO:0007669"/>
    <property type="project" value="UniProtKB-EC"/>
</dbReference>
<dbReference type="Gene3D" id="3.40.50.200">
    <property type="entry name" value="Peptidase S8/S53 domain"/>
    <property type="match status" value="1"/>
</dbReference>
<dbReference type="AlphaFoldDB" id="A0AAD2HPX8"/>
<dbReference type="GO" id="GO:0046872">
    <property type="term" value="F:metal ion binding"/>
    <property type="evidence" value="ECO:0007669"/>
    <property type="project" value="UniProtKB-UniRule"/>
</dbReference>
<dbReference type="PANTHER" id="PTHR14218">
    <property type="entry name" value="PROTEASE S8 TRIPEPTIDYL PEPTIDASE I CLN2"/>
    <property type="match status" value="1"/>
</dbReference>
<sequence>MAFSKSLTVLAAVAVAAAKGLTVLHTRTSVPSGFVNHGPAPVNDQLTLRFGLAHTDAAGLQTKLQEVSTPGNANFRQWLSMEEIKTYMEPSAETVAAFQAFVSANGLNTSSISPNGDWFSITLPVSRANELFDANFELFSHAKLDTQIARTMSVSLPAEIVGIVDVIHPSTSFAEPRIRLAPSPIELSGVPADKRAVASSCDTTVPSGIITPTCLQEIYGIPATRATSKNNSLLVTGYSFEYARKADLKDVTQAFLKTNRPDISSSTTFAVQNTAGGTNPQGVNDAGGEADLDIEYTVGVATGVPTTFLSVGELDFYTALLDTTTYVDGLSSPPTVMTTSYGLDETGTDPSVANSICNAFMALGARGISVVFASGDGGVRGGHDDSTVCKQNTFIPVFPAACPYLTSVGATQGFPEKAINFTSGGFSDIFPAPSYQTAQIASFIKTIPSNFKGKFNRTGRGFPDVAVQGWNFEVVIGDVPQLTGGTSAAAPTFASIIALINDKLLAAGKPVLGFLNPFLYANPGAFNDITKGHNSGFVCPASSVAFDAAAGWDPLTGLGTPNFTRLLAAAMA</sequence>
<feature type="active site" description="Charge relay system" evidence="11">
    <location>
        <position position="487"/>
    </location>
</feature>
<keyword evidence="10" id="KW-0865">Zymogen</keyword>
<dbReference type="Pfam" id="PF09286">
    <property type="entry name" value="Pro-kuma_activ"/>
    <property type="match status" value="1"/>
</dbReference>
<dbReference type="InterPro" id="IPR015366">
    <property type="entry name" value="S53_propep"/>
</dbReference>
<dbReference type="InterPro" id="IPR036852">
    <property type="entry name" value="Peptidase_S8/S53_dom_sf"/>
</dbReference>
<keyword evidence="9 11" id="KW-0106">Calcium</keyword>
<accession>A0AAD2HPX8</accession>
<organism evidence="14 15">
    <name type="scientific">Mycena citricolor</name>
    <dbReference type="NCBI Taxonomy" id="2018698"/>
    <lineage>
        <taxon>Eukaryota</taxon>
        <taxon>Fungi</taxon>
        <taxon>Dikarya</taxon>
        <taxon>Basidiomycota</taxon>
        <taxon>Agaricomycotina</taxon>
        <taxon>Agaricomycetes</taxon>
        <taxon>Agaricomycetidae</taxon>
        <taxon>Agaricales</taxon>
        <taxon>Marasmiineae</taxon>
        <taxon>Mycenaceae</taxon>
        <taxon>Mycena</taxon>
    </lineage>
</organism>
<dbReference type="CDD" id="cd04056">
    <property type="entry name" value="Peptidases_S53"/>
    <property type="match status" value="1"/>
</dbReference>
<gene>
    <name evidence="14" type="ORF">MYCIT1_LOCUS28961</name>
</gene>
<evidence type="ECO:0000256" key="11">
    <source>
        <dbReference type="PROSITE-ProRule" id="PRU01032"/>
    </source>
</evidence>
<dbReference type="EC" id="3.4.14.10" evidence="4"/>